<feature type="non-terminal residue" evidence="2">
    <location>
        <position position="148"/>
    </location>
</feature>
<feature type="signal peptide" evidence="1">
    <location>
        <begin position="1"/>
        <end position="24"/>
    </location>
</feature>
<name>A0A7C9P5A0_9PROT</name>
<keyword evidence="1" id="KW-0732">Signal</keyword>
<reference evidence="2 3" key="1">
    <citation type="submission" date="2019-09" db="EMBL/GenBank/DDBJ databases">
        <title>H2 Metabolism Revealed by Metagenomic Analysis in Subglacial Sediment of East Antarctica.</title>
        <authorList>
            <person name="Yang Z."/>
            <person name="Zhang Y."/>
            <person name="Lv Y."/>
            <person name="Yan W."/>
            <person name="Xiao X."/>
            <person name="Sun B."/>
            <person name="Ma H."/>
        </authorList>
    </citation>
    <scope>NUCLEOTIDE SEQUENCE [LARGE SCALE GENOMIC DNA]</scope>
    <source>
        <strain evidence="2">Bin2_2</strain>
    </source>
</reference>
<proteinExistence type="predicted"/>
<protein>
    <submittedName>
        <fullName evidence="2">DsrE family protein</fullName>
    </submittedName>
</protein>
<accession>A0A7C9P5A0</accession>
<sequence length="148" mass="15994">MNSILTRLLPVWIGLLALTSSAAAAPLTLAQLLARPVAPHGVVFEIVDQDPRALEVALPWVKQASEKLKVRFPALPMALVTHGQEMFALQSGGRTDHPAVHQIAETLSRDGIPVHVCETYAGWRGIGAENFPKYIDVAPAGPTQIKNY</sequence>
<evidence type="ECO:0000313" key="3">
    <source>
        <dbReference type="Proteomes" id="UP000483432"/>
    </source>
</evidence>
<dbReference type="SUPFAM" id="SSF75169">
    <property type="entry name" value="DsrEFH-like"/>
    <property type="match status" value="1"/>
</dbReference>
<dbReference type="Proteomes" id="UP000483432">
    <property type="component" value="Unassembled WGS sequence"/>
</dbReference>
<gene>
    <name evidence="2" type="ORF">GZ085_06165</name>
</gene>
<feature type="chain" id="PRO_5028847907" evidence="1">
    <location>
        <begin position="25"/>
        <end position="148"/>
    </location>
</feature>
<evidence type="ECO:0000256" key="1">
    <source>
        <dbReference type="SAM" id="SignalP"/>
    </source>
</evidence>
<evidence type="ECO:0000313" key="2">
    <source>
        <dbReference type="EMBL" id="NDP47969.1"/>
    </source>
</evidence>
<comment type="caution">
    <text evidence="2">The sequence shown here is derived from an EMBL/GenBank/DDBJ whole genome shotgun (WGS) entry which is preliminary data.</text>
</comment>
<dbReference type="Gene3D" id="3.40.1260.10">
    <property type="entry name" value="DsrEFH-like"/>
    <property type="match status" value="1"/>
</dbReference>
<organism evidence="2 3">
    <name type="scientific">Sulfuriferula multivorans</name>
    <dbReference type="NCBI Taxonomy" id="1559896"/>
    <lineage>
        <taxon>Bacteria</taxon>
        <taxon>Pseudomonadati</taxon>
        <taxon>Pseudomonadota</taxon>
        <taxon>Betaproteobacteria</taxon>
        <taxon>Nitrosomonadales</taxon>
        <taxon>Sulfuricellaceae</taxon>
        <taxon>Sulfuriferula</taxon>
    </lineage>
</organism>
<dbReference type="EMBL" id="JAAFGW010000070">
    <property type="protein sequence ID" value="NDP47969.1"/>
    <property type="molecule type" value="Genomic_DNA"/>
</dbReference>
<dbReference type="InterPro" id="IPR027396">
    <property type="entry name" value="DsrEFH-like"/>
</dbReference>
<dbReference type="AlphaFoldDB" id="A0A7C9P5A0"/>